<dbReference type="PROSITE" id="PS51318">
    <property type="entry name" value="TAT"/>
    <property type="match status" value="1"/>
</dbReference>
<protein>
    <submittedName>
        <fullName evidence="3">Isoquinoline 1-oxidoreductase beta subunit</fullName>
        <ecNumber evidence="3">1.3.99.16</ecNumber>
    </submittedName>
</protein>
<dbReference type="Pfam" id="PF20256">
    <property type="entry name" value="MoCoBD_2"/>
    <property type="match status" value="1"/>
</dbReference>
<proteinExistence type="predicted"/>
<dbReference type="InterPro" id="IPR037165">
    <property type="entry name" value="AldOxase/xan_DH_Mopterin-bd_sf"/>
</dbReference>
<dbReference type="InterPro" id="IPR052516">
    <property type="entry name" value="N-heterocyclic_Hydroxylase"/>
</dbReference>
<dbReference type="EMBL" id="AOSK01000118">
    <property type="protein sequence ID" value="EYD74301.1"/>
    <property type="molecule type" value="Genomic_DNA"/>
</dbReference>
<sequence length="264" mass="27684">MTLSLSRRGFLGAAAGGLVVAFSLAGPLRAQEQAEGPELPGDLADTPNLDAWIRISPEGDITVFTGKAELGQGIKTALRMVAAEELSVVPGEIELITADTGLTPDEGFTAGSQSMSNSGMAIRHAAANVRVLLLEEAARQLGVEAASLTVGTRLCRAVAGRWATATSRPRSTSRSRCGWRCPIASRATTASSAPTCSASTFRARSRAARPTFRTCGPRAWSMPASSDRRAPARPSPPSMRRASRPSPGPGRRPGRELPGRRGRA</sequence>
<feature type="compositionally biased region" description="Low complexity" evidence="1">
    <location>
        <begin position="192"/>
        <end position="214"/>
    </location>
</feature>
<dbReference type="Proteomes" id="UP000019666">
    <property type="component" value="Unassembled WGS sequence"/>
</dbReference>
<organism evidence="3 4">
    <name type="scientific">Rubellimicrobium mesophilum DSM 19309</name>
    <dbReference type="NCBI Taxonomy" id="442562"/>
    <lineage>
        <taxon>Bacteria</taxon>
        <taxon>Pseudomonadati</taxon>
        <taxon>Pseudomonadota</taxon>
        <taxon>Alphaproteobacteria</taxon>
        <taxon>Rhodobacterales</taxon>
        <taxon>Roseobacteraceae</taxon>
        <taxon>Rubellimicrobium</taxon>
    </lineage>
</organism>
<dbReference type="PANTHER" id="PTHR47495">
    <property type="entry name" value="ALDEHYDE DEHYDROGENASE"/>
    <property type="match status" value="1"/>
</dbReference>
<evidence type="ECO:0000313" key="4">
    <source>
        <dbReference type="Proteomes" id="UP000019666"/>
    </source>
</evidence>
<dbReference type="AlphaFoldDB" id="A0A017HIW1"/>
<dbReference type="STRING" id="442562.Rumeso_04165"/>
<feature type="region of interest" description="Disordered" evidence="1">
    <location>
        <begin position="192"/>
        <end position="264"/>
    </location>
</feature>
<feature type="domain" description="Aldehyde oxidase/xanthine dehydrogenase second molybdopterin binding" evidence="2">
    <location>
        <begin position="50"/>
        <end position="151"/>
    </location>
</feature>
<accession>A0A017HIW1</accession>
<feature type="compositionally biased region" description="Basic and acidic residues" evidence="1">
    <location>
        <begin position="253"/>
        <end position="264"/>
    </location>
</feature>
<dbReference type="GO" id="GO:0047121">
    <property type="term" value="F:isoquinoline 1-oxidoreductase activity"/>
    <property type="evidence" value="ECO:0007669"/>
    <property type="project" value="UniProtKB-EC"/>
</dbReference>
<dbReference type="SUPFAM" id="SSF56003">
    <property type="entry name" value="Molybdenum cofactor-binding domain"/>
    <property type="match status" value="1"/>
</dbReference>
<keyword evidence="4" id="KW-1185">Reference proteome</keyword>
<dbReference type="HOGENOM" id="CLU_1053284_0_0_5"/>
<dbReference type="InterPro" id="IPR006311">
    <property type="entry name" value="TAT_signal"/>
</dbReference>
<dbReference type="PATRIC" id="fig|442562.3.peg.4101"/>
<dbReference type="InterPro" id="IPR046867">
    <property type="entry name" value="AldOxase/xan_DH_MoCoBD2"/>
</dbReference>
<evidence type="ECO:0000313" key="3">
    <source>
        <dbReference type="EMBL" id="EYD74301.1"/>
    </source>
</evidence>
<dbReference type="EC" id="1.3.99.16" evidence="3"/>
<dbReference type="Gene3D" id="3.30.365.10">
    <property type="entry name" value="Aldehyde oxidase/xanthine dehydrogenase, molybdopterin binding domain"/>
    <property type="match status" value="1"/>
</dbReference>
<evidence type="ECO:0000259" key="2">
    <source>
        <dbReference type="Pfam" id="PF20256"/>
    </source>
</evidence>
<comment type="caution">
    <text evidence="3">The sequence shown here is derived from an EMBL/GenBank/DDBJ whole genome shotgun (WGS) entry which is preliminary data.</text>
</comment>
<dbReference type="RefSeq" id="WP_211262838.1">
    <property type="nucleotide sequence ID" value="NZ_KK088567.1"/>
</dbReference>
<evidence type="ECO:0000256" key="1">
    <source>
        <dbReference type="SAM" id="MobiDB-lite"/>
    </source>
</evidence>
<name>A0A017HIW1_9RHOB</name>
<reference evidence="3 4" key="1">
    <citation type="submission" date="2013-02" db="EMBL/GenBank/DDBJ databases">
        <authorList>
            <person name="Fiebig A."/>
            <person name="Goeker M."/>
            <person name="Klenk H.-P.P."/>
        </authorList>
    </citation>
    <scope>NUCLEOTIDE SEQUENCE [LARGE SCALE GENOMIC DNA]</scope>
    <source>
        <strain evidence="3 4">DSM 19309</strain>
    </source>
</reference>
<keyword evidence="3" id="KW-0560">Oxidoreductase</keyword>
<gene>
    <name evidence="3" type="ORF">Rumeso_04165</name>
</gene>
<dbReference type="PANTHER" id="PTHR47495:SF1">
    <property type="entry name" value="BLL3820 PROTEIN"/>
    <property type="match status" value="1"/>
</dbReference>